<proteinExistence type="predicted"/>
<name>A0ABU3D5W3_9FLAO</name>
<keyword evidence="1" id="KW-0732">Signal</keyword>
<evidence type="ECO:0000313" key="2">
    <source>
        <dbReference type="EMBL" id="MDT0676920.1"/>
    </source>
</evidence>
<dbReference type="RefSeq" id="WP_311503264.1">
    <property type="nucleotide sequence ID" value="NZ_JAVRHK010000006.1"/>
</dbReference>
<dbReference type="Proteomes" id="UP001262582">
    <property type="component" value="Unassembled WGS sequence"/>
</dbReference>
<evidence type="ECO:0000313" key="3">
    <source>
        <dbReference type="Proteomes" id="UP001262582"/>
    </source>
</evidence>
<organism evidence="2 3">
    <name type="scientific">Autumnicola musiva</name>
    <dbReference type="NCBI Taxonomy" id="3075589"/>
    <lineage>
        <taxon>Bacteria</taxon>
        <taxon>Pseudomonadati</taxon>
        <taxon>Bacteroidota</taxon>
        <taxon>Flavobacteriia</taxon>
        <taxon>Flavobacteriales</taxon>
        <taxon>Flavobacteriaceae</taxon>
        <taxon>Autumnicola</taxon>
    </lineage>
</organism>
<gene>
    <name evidence="2" type="ORF">RM539_10045</name>
</gene>
<feature type="signal peptide" evidence="1">
    <location>
        <begin position="1"/>
        <end position="19"/>
    </location>
</feature>
<feature type="chain" id="PRO_5045685762" evidence="1">
    <location>
        <begin position="20"/>
        <end position="183"/>
    </location>
</feature>
<dbReference type="SUPFAM" id="SSF160574">
    <property type="entry name" value="BT0923-like"/>
    <property type="match status" value="1"/>
</dbReference>
<dbReference type="EMBL" id="JAVRHK010000006">
    <property type="protein sequence ID" value="MDT0676920.1"/>
    <property type="molecule type" value="Genomic_DNA"/>
</dbReference>
<accession>A0ABU3D5W3</accession>
<comment type="caution">
    <text evidence="2">The sequence shown here is derived from an EMBL/GenBank/DDBJ whole genome shotgun (WGS) entry which is preliminary data.</text>
</comment>
<protein>
    <submittedName>
        <fullName evidence="2">Uncharacterized protein</fullName>
    </submittedName>
</protein>
<evidence type="ECO:0000256" key="1">
    <source>
        <dbReference type="SAM" id="SignalP"/>
    </source>
</evidence>
<sequence>MKKAIVFLMLTVLFTSAQSQIIELEETEVKLNSVPLISNVNSKTNEFIIKEGYTSQFHENALEFVKKNFDVQEFIENSRHNNSTSYEVAFRSPKGFLQATYNEEGEMVNSYQKFKDIALPYEIRNRIYPDFRGWTITKNSFVARGKMDKIDKSFYKIKLERGNEKERIKLSTANTSHTGLVSN</sequence>
<keyword evidence="3" id="KW-1185">Reference proteome</keyword>
<reference evidence="2 3" key="1">
    <citation type="submission" date="2023-09" db="EMBL/GenBank/DDBJ databases">
        <authorList>
            <person name="Rey-Velasco X."/>
        </authorList>
    </citation>
    <scope>NUCLEOTIDE SEQUENCE [LARGE SCALE GENOMIC DNA]</scope>
    <source>
        <strain evidence="2 3">F117</strain>
    </source>
</reference>